<feature type="transmembrane region" description="Helical" evidence="7">
    <location>
        <begin position="54"/>
        <end position="75"/>
    </location>
</feature>
<feature type="domain" description="Major facilitator superfamily (MFS) profile" evidence="8">
    <location>
        <begin position="231"/>
        <end position="429"/>
    </location>
</feature>
<dbReference type="PANTHER" id="PTHR23513">
    <property type="entry name" value="INTEGRAL MEMBRANE EFFLUX PROTEIN-RELATED"/>
    <property type="match status" value="1"/>
</dbReference>
<protein>
    <submittedName>
        <fullName evidence="9">MFS transporter</fullName>
    </submittedName>
</protein>
<accession>A0A832MKC7</accession>
<dbReference type="Pfam" id="PF05977">
    <property type="entry name" value="MFS_3"/>
    <property type="match status" value="1"/>
</dbReference>
<dbReference type="EMBL" id="DSQF01000020">
    <property type="protein sequence ID" value="HGZ43700.1"/>
    <property type="molecule type" value="Genomic_DNA"/>
</dbReference>
<dbReference type="CDD" id="cd06173">
    <property type="entry name" value="MFS_MefA_like"/>
    <property type="match status" value="1"/>
</dbReference>
<evidence type="ECO:0000256" key="4">
    <source>
        <dbReference type="ARBA" id="ARBA00022692"/>
    </source>
</evidence>
<reference evidence="9" key="1">
    <citation type="journal article" date="2020" name="mSystems">
        <title>Genome- and Community-Level Interaction Insights into Carbon Utilization and Element Cycling Functions of Hydrothermarchaeota in Hydrothermal Sediment.</title>
        <authorList>
            <person name="Zhou Z."/>
            <person name="Liu Y."/>
            <person name="Xu W."/>
            <person name="Pan J."/>
            <person name="Luo Z.H."/>
            <person name="Li M."/>
        </authorList>
    </citation>
    <scope>NUCLEOTIDE SEQUENCE [LARGE SCALE GENOMIC DNA]</scope>
    <source>
        <strain evidence="9">SpSt-381</strain>
    </source>
</reference>
<dbReference type="GO" id="GO:0005886">
    <property type="term" value="C:plasma membrane"/>
    <property type="evidence" value="ECO:0007669"/>
    <property type="project" value="UniProtKB-SubCell"/>
</dbReference>
<keyword evidence="4 7" id="KW-0812">Transmembrane</keyword>
<feature type="transmembrane region" description="Helical" evidence="7">
    <location>
        <begin position="358"/>
        <end position="377"/>
    </location>
</feature>
<keyword evidence="2" id="KW-0813">Transport</keyword>
<dbReference type="PANTHER" id="PTHR23513:SF11">
    <property type="entry name" value="STAPHYLOFERRIN A TRANSPORTER"/>
    <property type="match status" value="1"/>
</dbReference>
<evidence type="ECO:0000256" key="3">
    <source>
        <dbReference type="ARBA" id="ARBA00022475"/>
    </source>
</evidence>
<comment type="subcellular location">
    <subcellularLocation>
        <location evidence="1">Cell membrane</location>
        <topology evidence="1">Multi-pass membrane protein</topology>
    </subcellularLocation>
</comment>
<gene>
    <name evidence="9" type="ORF">ENR23_09800</name>
</gene>
<dbReference type="Gene3D" id="1.20.1250.20">
    <property type="entry name" value="MFS general substrate transporter like domains"/>
    <property type="match status" value="1"/>
</dbReference>
<keyword evidence="6 7" id="KW-0472">Membrane</keyword>
<dbReference type="PROSITE" id="PS50850">
    <property type="entry name" value="MFS"/>
    <property type="match status" value="1"/>
</dbReference>
<feature type="transmembrane region" description="Helical" evidence="7">
    <location>
        <begin position="21"/>
        <end position="42"/>
    </location>
</feature>
<feature type="transmembrane region" description="Helical" evidence="7">
    <location>
        <begin position="266"/>
        <end position="285"/>
    </location>
</feature>
<comment type="caution">
    <text evidence="9">The sequence shown here is derived from an EMBL/GenBank/DDBJ whole genome shotgun (WGS) entry which is preliminary data.</text>
</comment>
<proteinExistence type="predicted"/>
<dbReference type="SUPFAM" id="SSF103473">
    <property type="entry name" value="MFS general substrate transporter"/>
    <property type="match status" value="1"/>
</dbReference>
<sequence length="429" mass="46206">MPSPPLREALSVRFRALRHRNFRLFWTGQLVSLTGTWMQSVAQGWLLHRLTDSPLMLGLLGFAQFMPVTALSLWAGVIADRVDPRRLLLTTQALALLQAATLATVTTLGVVEPWMVLALAFAFGALNAFDLPARQSAVVELVGRDKEDLSNAIALNSAAFNVARIVGPAIAGVLVALLGEQGCFWANAATYVAVLAGLWRVRIAPREHVAGGSTLAALREGWRYAFGTVPIRNLLVLVAIAAGLGFQYMTLLPEYARTILRVDAGRYGLMVSAFGLGALTAALLMTRRLDRWDLRRNLLVGLVAAGVGQAVFAWSRSLPLTLAMGFVSGFGLILYVASTNTMLQLTTEDRFRGRIMSLYTFMFVGTAPFGAILAGAVAQRFGAPLATSLCALILLGSALWVARRLRFLREQEAARALATPGPAATEKLG</sequence>
<feature type="transmembrane region" description="Helical" evidence="7">
    <location>
        <begin position="320"/>
        <end position="337"/>
    </location>
</feature>
<keyword evidence="3" id="KW-1003">Cell membrane</keyword>
<evidence type="ECO:0000313" key="9">
    <source>
        <dbReference type="EMBL" id="HGZ43700.1"/>
    </source>
</evidence>
<organism evidence="9">
    <name type="scientific">Eiseniibacteriota bacterium</name>
    <dbReference type="NCBI Taxonomy" id="2212470"/>
    <lineage>
        <taxon>Bacteria</taxon>
        <taxon>Candidatus Eiseniibacteriota</taxon>
    </lineage>
</organism>
<evidence type="ECO:0000256" key="5">
    <source>
        <dbReference type="ARBA" id="ARBA00022989"/>
    </source>
</evidence>
<feature type="transmembrane region" description="Helical" evidence="7">
    <location>
        <begin position="297"/>
        <end position="314"/>
    </location>
</feature>
<evidence type="ECO:0000256" key="7">
    <source>
        <dbReference type="SAM" id="Phobius"/>
    </source>
</evidence>
<evidence type="ECO:0000256" key="1">
    <source>
        <dbReference type="ARBA" id="ARBA00004651"/>
    </source>
</evidence>
<dbReference type="GO" id="GO:0022857">
    <property type="term" value="F:transmembrane transporter activity"/>
    <property type="evidence" value="ECO:0007669"/>
    <property type="project" value="InterPro"/>
</dbReference>
<dbReference type="InterPro" id="IPR010290">
    <property type="entry name" value="TM_effector"/>
</dbReference>
<feature type="transmembrane region" description="Helical" evidence="7">
    <location>
        <begin position="224"/>
        <end position="246"/>
    </location>
</feature>
<feature type="transmembrane region" description="Helical" evidence="7">
    <location>
        <begin position="153"/>
        <end position="178"/>
    </location>
</feature>
<keyword evidence="5 7" id="KW-1133">Transmembrane helix</keyword>
<evidence type="ECO:0000259" key="8">
    <source>
        <dbReference type="PROSITE" id="PS50850"/>
    </source>
</evidence>
<name>A0A832MKC7_UNCEI</name>
<evidence type="ECO:0000256" key="2">
    <source>
        <dbReference type="ARBA" id="ARBA00022448"/>
    </source>
</evidence>
<dbReference type="InterPro" id="IPR036259">
    <property type="entry name" value="MFS_trans_sf"/>
</dbReference>
<dbReference type="InterPro" id="IPR020846">
    <property type="entry name" value="MFS_dom"/>
</dbReference>
<dbReference type="AlphaFoldDB" id="A0A832MKC7"/>
<evidence type="ECO:0000256" key="6">
    <source>
        <dbReference type="ARBA" id="ARBA00023136"/>
    </source>
</evidence>
<feature type="transmembrane region" description="Helical" evidence="7">
    <location>
        <begin position="383"/>
        <end position="402"/>
    </location>
</feature>